<gene>
    <name evidence="2" type="ORF">AKJ42_01665</name>
</gene>
<evidence type="ECO:0000313" key="2">
    <source>
        <dbReference type="EMBL" id="KXB00104.1"/>
    </source>
</evidence>
<proteinExistence type="predicted"/>
<feature type="transmembrane region" description="Helical" evidence="1">
    <location>
        <begin position="6"/>
        <end position="25"/>
    </location>
</feature>
<keyword evidence="1" id="KW-0812">Transmembrane</keyword>
<dbReference type="AlphaFoldDB" id="A0A133V0X9"/>
<evidence type="ECO:0000256" key="1">
    <source>
        <dbReference type="SAM" id="Phobius"/>
    </source>
</evidence>
<sequence length="153" mass="16454">MCGQGAIEYFTIVAALIVVFAGVTITQMVNPFSESAREEEQLAQAQVASDTIANAINGVYANSEGAVITEFVNVSKSWSLDLNSDNLRVGVEIDGEMEWKESSLEYGFDNSIPNISSGNYTVIVEWPSDGTENINLDSANDKIYIYINPGGGG</sequence>
<keyword evidence="1" id="KW-0472">Membrane</keyword>
<keyword evidence="1" id="KW-1133">Transmembrane helix</keyword>
<name>A0A133V0X9_9EURY</name>
<accession>A0A133V0X9</accession>
<organism evidence="2 3">
    <name type="scientific">candidate division MSBL1 archaeon SCGC-AAA261C02</name>
    <dbReference type="NCBI Taxonomy" id="1698272"/>
    <lineage>
        <taxon>Archaea</taxon>
        <taxon>Methanobacteriati</taxon>
        <taxon>Methanobacteriota</taxon>
        <taxon>candidate division MSBL1</taxon>
    </lineage>
</organism>
<comment type="caution">
    <text evidence="2">The sequence shown here is derived from an EMBL/GenBank/DDBJ whole genome shotgun (WGS) entry which is preliminary data.</text>
</comment>
<dbReference type="Proteomes" id="UP000070520">
    <property type="component" value="Unassembled WGS sequence"/>
</dbReference>
<keyword evidence="3" id="KW-1185">Reference proteome</keyword>
<evidence type="ECO:0000313" key="3">
    <source>
        <dbReference type="Proteomes" id="UP000070520"/>
    </source>
</evidence>
<reference evidence="2 3" key="1">
    <citation type="journal article" date="2016" name="Sci. Rep.">
        <title>Metabolic traits of an uncultured archaeal lineage -MSBL1- from brine pools of the Red Sea.</title>
        <authorList>
            <person name="Mwirichia R."/>
            <person name="Alam I."/>
            <person name="Rashid M."/>
            <person name="Vinu M."/>
            <person name="Ba-Alawi W."/>
            <person name="Anthony Kamau A."/>
            <person name="Kamanda Ngugi D."/>
            <person name="Goker M."/>
            <person name="Klenk H.P."/>
            <person name="Bajic V."/>
            <person name="Stingl U."/>
        </authorList>
    </citation>
    <scope>NUCLEOTIDE SEQUENCE [LARGE SCALE GENOMIC DNA]</scope>
    <source>
        <strain evidence="2">SCGC-AAA261C02</strain>
    </source>
</reference>
<protein>
    <submittedName>
        <fullName evidence="2">Uncharacterized protein</fullName>
    </submittedName>
</protein>
<dbReference type="EMBL" id="LHXW01000013">
    <property type="protein sequence ID" value="KXB00104.1"/>
    <property type="molecule type" value="Genomic_DNA"/>
</dbReference>